<dbReference type="AlphaFoldDB" id="A0A482WYU2"/>
<keyword evidence="4 10" id="KW-0256">Endoplasmic reticulum</keyword>
<dbReference type="FunCoup" id="A0A482WYU2">
    <property type="interactions" value="1211"/>
</dbReference>
<accession>A0A482WYU2</accession>
<feature type="compositionally biased region" description="Basic and acidic residues" evidence="11">
    <location>
        <begin position="286"/>
        <end position="300"/>
    </location>
</feature>
<evidence type="ECO:0000256" key="11">
    <source>
        <dbReference type="SAM" id="MobiDB-lite"/>
    </source>
</evidence>
<dbReference type="GO" id="GO:0051082">
    <property type="term" value="F:unfolded protein binding"/>
    <property type="evidence" value="ECO:0007669"/>
    <property type="project" value="InterPro"/>
</dbReference>
<evidence type="ECO:0000256" key="10">
    <source>
        <dbReference type="RuleBase" id="RU362126"/>
    </source>
</evidence>
<comment type="function">
    <text evidence="8">Calcium-binding protein that interacts with newly synthesized monoglucosylated glycoproteins in the endoplasmic reticulum. It may act in assisting protein assembly and/or in the retention within the ER of unassembled protein subunits. It seems to play a major role in the quality control apparatus of the ER by the retention of incorrectly folded proteins. Required for embryogenesis and larval development under heat and ER stress conditions. May be important for germ cell development. Involved in neuronal necrotic cell death.</text>
</comment>
<organism evidence="12 13">
    <name type="scientific">Laodelphax striatellus</name>
    <name type="common">Small brown planthopper</name>
    <name type="synonym">Delphax striatella</name>
    <dbReference type="NCBI Taxonomy" id="195883"/>
    <lineage>
        <taxon>Eukaryota</taxon>
        <taxon>Metazoa</taxon>
        <taxon>Ecdysozoa</taxon>
        <taxon>Arthropoda</taxon>
        <taxon>Hexapoda</taxon>
        <taxon>Insecta</taxon>
        <taxon>Pterygota</taxon>
        <taxon>Neoptera</taxon>
        <taxon>Paraneoptera</taxon>
        <taxon>Hemiptera</taxon>
        <taxon>Auchenorrhyncha</taxon>
        <taxon>Fulgoroidea</taxon>
        <taxon>Delphacidae</taxon>
        <taxon>Criomorphinae</taxon>
        <taxon>Laodelphax</taxon>
    </lineage>
</organism>
<dbReference type="SUPFAM" id="SSF63887">
    <property type="entry name" value="P-domain of calnexin/calreticulin"/>
    <property type="match status" value="1"/>
</dbReference>
<gene>
    <name evidence="12" type="ORF">LSTR_LSTR003500</name>
</gene>
<dbReference type="Proteomes" id="UP000291343">
    <property type="component" value="Unassembled WGS sequence"/>
</dbReference>
<dbReference type="InterPro" id="IPR009033">
    <property type="entry name" value="Calreticulin/calnexin_P_dom_sf"/>
</dbReference>
<dbReference type="InParanoid" id="A0A482WYU2"/>
<feature type="chain" id="PRO_5019617362" description="Calnexin" evidence="10">
    <location>
        <begin position="28"/>
        <end position="614"/>
    </location>
</feature>
<dbReference type="GO" id="GO:0005789">
    <property type="term" value="C:endoplasmic reticulum membrane"/>
    <property type="evidence" value="ECO:0007669"/>
    <property type="project" value="UniProtKB-SubCell"/>
</dbReference>
<reference evidence="12 13" key="1">
    <citation type="journal article" date="2017" name="Gigascience">
        <title>Genome sequence of the small brown planthopper, Laodelphax striatellus.</title>
        <authorList>
            <person name="Zhu J."/>
            <person name="Jiang F."/>
            <person name="Wang X."/>
            <person name="Yang P."/>
            <person name="Bao Y."/>
            <person name="Zhao W."/>
            <person name="Wang W."/>
            <person name="Lu H."/>
            <person name="Wang Q."/>
            <person name="Cui N."/>
            <person name="Li J."/>
            <person name="Chen X."/>
            <person name="Luo L."/>
            <person name="Yu J."/>
            <person name="Kang L."/>
            <person name="Cui F."/>
        </authorList>
    </citation>
    <scope>NUCLEOTIDE SEQUENCE [LARGE SCALE GENOMIC DNA]</scope>
    <source>
        <strain evidence="12">Lst14</strain>
    </source>
</reference>
<evidence type="ECO:0000256" key="5">
    <source>
        <dbReference type="ARBA" id="ARBA00022989"/>
    </source>
</evidence>
<dbReference type="Gene3D" id="2.60.120.200">
    <property type="match status" value="1"/>
</dbReference>
<dbReference type="SMR" id="A0A482WYU2"/>
<dbReference type="GO" id="GO:0005509">
    <property type="term" value="F:calcium ion binding"/>
    <property type="evidence" value="ECO:0007669"/>
    <property type="project" value="InterPro"/>
</dbReference>
<feature type="signal peptide" evidence="10">
    <location>
        <begin position="1"/>
        <end position="27"/>
    </location>
</feature>
<evidence type="ECO:0000256" key="6">
    <source>
        <dbReference type="ARBA" id="ARBA00023136"/>
    </source>
</evidence>
<sequence>MLLFSMSRHATLVALFATTVLLMSARGQDADKEEEVATVETVVEGEAASADDDDDIVYVTPTLPAGISKNSVYLAEHFDNVQDFKKKWIKSEAKKDGIDESIAKYDGEWSVEAAQRNALKGDLGLVLKSRAKHSAIAARLSRPFVFDARPLVVQYEVLLQEGQECGGAYLKLISHSPDAADLKLFHDKTPYSIMFGPDKCGNDYKLHFIFRHKNPLNGTMTEKHCKKPKERIEDQFTDKLPHLYTLIVRPDNTFQIYINHKVVNEGSLLEDFTPPVNPAEEIDDPSDVRPADWDDRERIPDAGATKPEDWDEEAPQFVPDPSASKPDGWLDDEPENIADPAAEKPSDWDEEIDGDWEAPLVPNPACEEAPGCGQWTAPDIPNPAYKGKWRPPLVDNPNYQGKWAPRRIPNPDYFEDRDPFRMTAIGAVGLELWSMSSMILFDNILVTDDPAVADAWAAHTFDVKRRKMDKVAESVFAAILRYTNEHPWLWAVYIVAIILPIVLILAFCCGGSSQEKEEQKKAADAKKTDAVQADDEDRGGEEEEEGAAAGEGEEEEEEEEDEEEEEKQGEGDAATAEQPKERKEPEGKESVSKSPSEGAGDAPSSPRKRKTRKD</sequence>
<evidence type="ECO:0000313" key="12">
    <source>
        <dbReference type="EMBL" id="RZF38694.1"/>
    </source>
</evidence>
<dbReference type="PANTHER" id="PTHR11073">
    <property type="entry name" value="CALRETICULIN AND CALNEXIN"/>
    <property type="match status" value="1"/>
</dbReference>
<dbReference type="STRING" id="195883.A0A482WYU2"/>
<evidence type="ECO:0000256" key="2">
    <source>
        <dbReference type="ARBA" id="ARBA00010983"/>
    </source>
</evidence>
<feature type="region of interest" description="Disordered" evidence="11">
    <location>
        <begin position="519"/>
        <end position="614"/>
    </location>
</feature>
<keyword evidence="13" id="KW-1185">Reference proteome</keyword>
<evidence type="ECO:0000313" key="13">
    <source>
        <dbReference type="Proteomes" id="UP000291343"/>
    </source>
</evidence>
<evidence type="ECO:0000256" key="4">
    <source>
        <dbReference type="ARBA" id="ARBA00022824"/>
    </source>
</evidence>
<dbReference type="Pfam" id="PF00262">
    <property type="entry name" value="Calreticulin"/>
    <property type="match status" value="1"/>
</dbReference>
<evidence type="ECO:0000256" key="8">
    <source>
        <dbReference type="ARBA" id="ARBA00053392"/>
    </source>
</evidence>
<dbReference type="OrthoDB" id="1938156at2759"/>
<name>A0A482WYU2_LAOST</name>
<dbReference type="Gene3D" id="2.10.250.10">
    <property type="entry name" value="Calreticulin/calnexin, P domain"/>
    <property type="match status" value="1"/>
</dbReference>
<dbReference type="PANTHER" id="PTHR11073:SF1">
    <property type="entry name" value="CALNEXIN 14D-RELATED"/>
    <property type="match status" value="1"/>
</dbReference>
<feature type="region of interest" description="Disordered" evidence="11">
    <location>
        <begin position="272"/>
        <end position="354"/>
    </location>
</feature>
<feature type="disulfide bond" evidence="9">
    <location>
        <begin position="165"/>
        <end position="200"/>
    </location>
</feature>
<dbReference type="EMBL" id="QKKF02022000">
    <property type="protein sequence ID" value="RZF38694.1"/>
    <property type="molecule type" value="Genomic_DNA"/>
</dbReference>
<keyword evidence="9" id="KW-1015">Disulfide bond</keyword>
<evidence type="ECO:0000256" key="7">
    <source>
        <dbReference type="ARBA" id="ARBA00023186"/>
    </source>
</evidence>
<dbReference type="PROSITE" id="PS00804">
    <property type="entry name" value="CALRETICULIN_2"/>
    <property type="match status" value="1"/>
</dbReference>
<feature type="transmembrane region" description="Helical" evidence="10">
    <location>
        <begin position="488"/>
        <end position="511"/>
    </location>
</feature>
<dbReference type="GO" id="GO:0036503">
    <property type="term" value="P:ERAD pathway"/>
    <property type="evidence" value="ECO:0007669"/>
    <property type="project" value="TreeGrafter"/>
</dbReference>
<dbReference type="SUPFAM" id="SSF49899">
    <property type="entry name" value="Concanavalin A-like lectins/glucanases"/>
    <property type="match status" value="1"/>
</dbReference>
<comment type="similarity">
    <text evidence="2 10">Belongs to the calreticulin family.</text>
</comment>
<comment type="caution">
    <text evidence="12">The sequence shown here is derived from an EMBL/GenBank/DDBJ whole genome shotgun (WGS) entry which is preliminary data.</text>
</comment>
<dbReference type="InterPro" id="IPR013320">
    <property type="entry name" value="ConA-like_dom_sf"/>
</dbReference>
<keyword evidence="5 10" id="KW-1133">Transmembrane helix</keyword>
<dbReference type="PRINTS" id="PR00626">
    <property type="entry name" value="CALRETICULIN"/>
</dbReference>
<comment type="subcellular location">
    <subcellularLocation>
        <location evidence="1">Endoplasmic reticulum membrane</location>
        <topology evidence="1">Single-pass type I membrane protein</topology>
    </subcellularLocation>
</comment>
<dbReference type="FunFam" id="2.10.250.10:FF:000001">
    <property type="entry name" value="Calnexin homolog"/>
    <property type="match status" value="1"/>
</dbReference>
<evidence type="ECO:0000256" key="1">
    <source>
        <dbReference type="ARBA" id="ARBA00004115"/>
    </source>
</evidence>
<keyword evidence="7 10" id="KW-0143">Chaperone</keyword>
<keyword evidence="3 10" id="KW-0812">Transmembrane</keyword>
<dbReference type="InterPro" id="IPR018124">
    <property type="entry name" value="Calret/calnex_CS"/>
</dbReference>
<evidence type="ECO:0000256" key="9">
    <source>
        <dbReference type="PIRSR" id="PIRSR601580-3"/>
    </source>
</evidence>
<keyword evidence="6 10" id="KW-0472">Membrane</keyword>
<evidence type="ECO:0000256" key="3">
    <source>
        <dbReference type="ARBA" id="ARBA00022692"/>
    </source>
</evidence>
<feature type="compositionally biased region" description="Acidic residues" evidence="11">
    <location>
        <begin position="532"/>
        <end position="567"/>
    </location>
</feature>
<dbReference type="FunFam" id="2.60.120.200:FF:000011">
    <property type="entry name" value="Probable calnexin"/>
    <property type="match status" value="1"/>
</dbReference>
<dbReference type="InterPro" id="IPR001580">
    <property type="entry name" value="Calret/calnex"/>
</dbReference>
<dbReference type="GO" id="GO:0006457">
    <property type="term" value="P:protein folding"/>
    <property type="evidence" value="ECO:0007669"/>
    <property type="project" value="InterPro"/>
</dbReference>
<evidence type="ECO:0008006" key="14">
    <source>
        <dbReference type="Google" id="ProtNLM"/>
    </source>
</evidence>
<protein>
    <recommendedName>
        <fullName evidence="14">Calnexin</fullName>
    </recommendedName>
</protein>
<feature type="compositionally biased region" description="Basic and acidic residues" evidence="11">
    <location>
        <begin position="519"/>
        <end position="529"/>
    </location>
</feature>
<proteinExistence type="inferred from homology"/>
<keyword evidence="10" id="KW-0732">Signal</keyword>
<feature type="compositionally biased region" description="Basic and acidic residues" evidence="11">
    <location>
        <begin position="578"/>
        <end position="591"/>
    </location>
</feature>